<organism evidence="2">
    <name type="scientific">viral metagenome</name>
    <dbReference type="NCBI Taxonomy" id="1070528"/>
    <lineage>
        <taxon>unclassified sequences</taxon>
        <taxon>metagenomes</taxon>
        <taxon>organismal metagenomes</taxon>
    </lineage>
</organism>
<reference evidence="2" key="1">
    <citation type="journal article" date="2020" name="Nature">
        <title>Giant virus diversity and host interactions through global metagenomics.</title>
        <authorList>
            <person name="Schulz F."/>
            <person name="Roux S."/>
            <person name="Paez-Espino D."/>
            <person name="Jungbluth S."/>
            <person name="Walsh D.A."/>
            <person name="Denef V.J."/>
            <person name="McMahon K.D."/>
            <person name="Konstantinidis K.T."/>
            <person name="Eloe-Fadrosh E.A."/>
            <person name="Kyrpides N.C."/>
            <person name="Woyke T."/>
        </authorList>
    </citation>
    <scope>NUCLEOTIDE SEQUENCE</scope>
    <source>
        <strain evidence="2">GVMAG-M-3300023174-144</strain>
    </source>
</reference>
<sequence length="299" mass="34531">MVKLTRKYNKSKKSKTMKKHKVSKKNRKSRKQWKKGGMKKTFAPSENSAFRPISHDDIESGKTGISKNTRNPIVSSFSLDEFDLESGTPIKPYISQIERPISAPIISSLTRNTSTPVFQKVEQKIFIPGKEEKKISTENLSKIEEDSDEEILYEKSKYNDYLNNYPSDPNIPPPLRYDDYIKEILLPEKGIKYAKYGIQLYTLPNTGRVYDKKGKLFTEQDIKMLEKKYKETPFIDPDDLIVDKLGTLGIYKNKNDPPGSKNIYDKEGYLLDQAGLDALLHNYALKIKERIKKQHLKNN</sequence>
<dbReference type="AlphaFoldDB" id="A0A6C0DG72"/>
<evidence type="ECO:0000256" key="1">
    <source>
        <dbReference type="SAM" id="MobiDB-lite"/>
    </source>
</evidence>
<evidence type="ECO:0000313" key="2">
    <source>
        <dbReference type="EMBL" id="QHT15392.1"/>
    </source>
</evidence>
<name>A0A6C0DG72_9ZZZZ</name>
<protein>
    <submittedName>
        <fullName evidence="2">Uncharacterized protein</fullName>
    </submittedName>
</protein>
<accession>A0A6C0DG72</accession>
<feature type="compositionally biased region" description="Basic residues" evidence="1">
    <location>
        <begin position="1"/>
        <end position="38"/>
    </location>
</feature>
<feature type="region of interest" description="Disordered" evidence="1">
    <location>
        <begin position="1"/>
        <end position="70"/>
    </location>
</feature>
<proteinExistence type="predicted"/>
<dbReference type="EMBL" id="MN739608">
    <property type="protein sequence ID" value="QHT15392.1"/>
    <property type="molecule type" value="Genomic_DNA"/>
</dbReference>